<evidence type="ECO:0000256" key="1">
    <source>
        <dbReference type="SAM" id="SignalP"/>
    </source>
</evidence>
<dbReference type="Proteomes" id="UP001139157">
    <property type="component" value="Unassembled WGS sequence"/>
</dbReference>
<reference evidence="2" key="1">
    <citation type="submission" date="2022-06" db="EMBL/GenBank/DDBJ databases">
        <title>Novel species in genus nocardia.</title>
        <authorList>
            <person name="Li F."/>
        </authorList>
    </citation>
    <scope>NUCLEOTIDE SEQUENCE</scope>
    <source>
        <strain evidence="2">CDC141</strain>
    </source>
</reference>
<sequence length="162" mass="16662">MRFITFIGAAVVPAVMAGLMSSGSIAAADSEVFKEFEAAPVSAPVPGCTGTARASVRGQSAIPSPAYEGMDVGSYTFSEVTVWFDRDKSDAPVVPDSACALPATVTLRNLDTGAEKTETVMVTPTGFRQGGAQVSLRGPGRIEASVSTNPNPATIEIVVPQP</sequence>
<organism evidence="2 3">
    <name type="scientific">Nocardia pulmonis</name>
    <dbReference type="NCBI Taxonomy" id="2951408"/>
    <lineage>
        <taxon>Bacteria</taxon>
        <taxon>Bacillati</taxon>
        <taxon>Actinomycetota</taxon>
        <taxon>Actinomycetes</taxon>
        <taxon>Mycobacteriales</taxon>
        <taxon>Nocardiaceae</taxon>
        <taxon>Nocardia</taxon>
    </lineage>
</organism>
<dbReference type="EMBL" id="JAMRXG010000011">
    <property type="protein sequence ID" value="MCM6776615.1"/>
    <property type="molecule type" value="Genomic_DNA"/>
</dbReference>
<gene>
    <name evidence="2" type="ORF">NDR86_24310</name>
</gene>
<protein>
    <submittedName>
        <fullName evidence="2">Uncharacterized protein</fullName>
    </submittedName>
</protein>
<dbReference type="RefSeq" id="WP_251914927.1">
    <property type="nucleotide sequence ID" value="NZ_JAMRXG010000011.1"/>
</dbReference>
<keyword evidence="1" id="KW-0732">Signal</keyword>
<name>A0A9X2EAH4_9NOCA</name>
<evidence type="ECO:0000313" key="2">
    <source>
        <dbReference type="EMBL" id="MCM6776615.1"/>
    </source>
</evidence>
<feature type="signal peptide" evidence="1">
    <location>
        <begin position="1"/>
        <end position="26"/>
    </location>
</feature>
<evidence type="ECO:0000313" key="3">
    <source>
        <dbReference type="Proteomes" id="UP001139157"/>
    </source>
</evidence>
<keyword evidence="3" id="KW-1185">Reference proteome</keyword>
<dbReference type="AlphaFoldDB" id="A0A9X2EAH4"/>
<proteinExistence type="predicted"/>
<comment type="caution">
    <text evidence="2">The sequence shown here is derived from an EMBL/GenBank/DDBJ whole genome shotgun (WGS) entry which is preliminary data.</text>
</comment>
<feature type="chain" id="PRO_5040904451" evidence="1">
    <location>
        <begin position="27"/>
        <end position="162"/>
    </location>
</feature>
<accession>A0A9X2EAH4</accession>